<accession>A0A2N5STA6</accession>
<keyword evidence="2" id="KW-1185">Reference proteome</keyword>
<comment type="caution">
    <text evidence="1">The sequence shown here is derived from an EMBL/GenBank/DDBJ whole genome shotgun (WGS) entry which is preliminary data.</text>
</comment>
<dbReference type="STRING" id="200324.A0A2N5STA6"/>
<dbReference type="Proteomes" id="UP000235388">
    <property type="component" value="Unassembled WGS sequence"/>
</dbReference>
<protein>
    <submittedName>
        <fullName evidence="1">Uncharacterized protein</fullName>
    </submittedName>
</protein>
<proteinExistence type="predicted"/>
<organism evidence="1 2">
    <name type="scientific">Puccinia coronata f. sp. avenae</name>
    <dbReference type="NCBI Taxonomy" id="200324"/>
    <lineage>
        <taxon>Eukaryota</taxon>
        <taxon>Fungi</taxon>
        <taxon>Dikarya</taxon>
        <taxon>Basidiomycota</taxon>
        <taxon>Pucciniomycotina</taxon>
        <taxon>Pucciniomycetes</taxon>
        <taxon>Pucciniales</taxon>
        <taxon>Pucciniaceae</taxon>
        <taxon>Puccinia</taxon>
    </lineage>
</organism>
<sequence>MDLTSLCAAAKQSAIQKQMTEDMCEEVNDMYYNFQCKVVKRAIQNRVGNHLYFDCLGPKQKVRGAGTSWNNFQKYDPAAPKFYEEFGHGTGGAKVKALWDSKKYEEKMKYCNVDFLKTL</sequence>
<dbReference type="OrthoDB" id="10457674at2759"/>
<name>A0A2N5STA6_9BASI</name>
<dbReference type="AlphaFoldDB" id="A0A2N5STA6"/>
<evidence type="ECO:0000313" key="2">
    <source>
        <dbReference type="Proteomes" id="UP000235388"/>
    </source>
</evidence>
<evidence type="ECO:0000313" key="1">
    <source>
        <dbReference type="EMBL" id="PLW16430.1"/>
    </source>
</evidence>
<reference evidence="1 2" key="1">
    <citation type="submission" date="2017-11" db="EMBL/GenBank/DDBJ databases">
        <title>De novo assembly and phasing of dikaryotic genomes from two isolates of Puccinia coronata f. sp. avenae, the causal agent of oat crown rust.</title>
        <authorList>
            <person name="Miller M.E."/>
            <person name="Zhang Y."/>
            <person name="Omidvar V."/>
            <person name="Sperschneider J."/>
            <person name="Schwessinger B."/>
            <person name="Raley C."/>
            <person name="Palmer J.M."/>
            <person name="Garnica D."/>
            <person name="Upadhyaya N."/>
            <person name="Rathjen J."/>
            <person name="Taylor J.M."/>
            <person name="Park R.F."/>
            <person name="Dodds P.N."/>
            <person name="Hirsch C.D."/>
            <person name="Kianian S.F."/>
            <person name="Figueroa M."/>
        </authorList>
    </citation>
    <scope>NUCLEOTIDE SEQUENCE [LARGE SCALE GENOMIC DNA]</scope>
    <source>
        <strain evidence="1">12NC29</strain>
    </source>
</reference>
<gene>
    <name evidence="1" type="ORF">PCANC_18951</name>
</gene>
<dbReference type="EMBL" id="PGCJ01000870">
    <property type="protein sequence ID" value="PLW16430.1"/>
    <property type="molecule type" value="Genomic_DNA"/>
</dbReference>